<keyword evidence="2" id="KW-1185">Reference proteome</keyword>
<evidence type="ECO:0000313" key="1">
    <source>
        <dbReference type="EMBL" id="MQY31218.1"/>
    </source>
</evidence>
<dbReference type="OrthoDB" id="8565707at2"/>
<comment type="caution">
    <text evidence="1">The sequence shown here is derived from an EMBL/GenBank/DDBJ whole genome shotgun (WGS) entry which is preliminary data.</text>
</comment>
<dbReference type="RefSeq" id="WP_153348460.1">
    <property type="nucleotide sequence ID" value="NZ_WEGI01000017.1"/>
</dbReference>
<proteinExistence type="predicted"/>
<sequence length="197" mass="22086">MGVAPGDLIFVLLAILLLTWFSVSVACQIPRSLEKWDAGRIEQWVRARDVPGFVPRWNFFAPNPATDDLHLLYRDRLPDGQLTPWREITPLRPAKWLGAVWHPGRRQNKALIDITLELVKTGLSLDGDTDRIQTTLPYIATLNFVSTRPRAHAANATQFLLLRSKGADENPDHRMLLLSAMHPVGPVIGRQAAASRC</sequence>
<dbReference type="Proteomes" id="UP000431401">
    <property type="component" value="Unassembled WGS sequence"/>
</dbReference>
<reference evidence="1 2" key="1">
    <citation type="submission" date="2019-10" db="EMBL/GenBank/DDBJ databases">
        <title>Nocardia macrotermitis sp. nov. and Nocardia aurantia sp. nov., isolated from the gut of fungus growing-termite Macrotermes natalensis.</title>
        <authorList>
            <person name="Benndorf R."/>
            <person name="Schwitalla J."/>
            <person name="Martin K."/>
            <person name="De Beer W."/>
            <person name="Kaster A.-K."/>
            <person name="Vollmers J."/>
            <person name="Poulsen M."/>
            <person name="Beemelmanns C."/>
        </authorList>
    </citation>
    <scope>NUCLEOTIDE SEQUENCE [LARGE SCALE GENOMIC DNA]</scope>
    <source>
        <strain evidence="1 2">RB56</strain>
    </source>
</reference>
<dbReference type="EMBL" id="WEGI01000017">
    <property type="protein sequence ID" value="MQY31218.1"/>
    <property type="molecule type" value="Genomic_DNA"/>
</dbReference>
<evidence type="ECO:0000313" key="2">
    <source>
        <dbReference type="Proteomes" id="UP000431401"/>
    </source>
</evidence>
<protein>
    <submittedName>
        <fullName evidence="1">Uncharacterized protein</fullName>
    </submittedName>
</protein>
<organism evidence="1 2">
    <name type="scientific">Nocardia aurantia</name>
    <dbReference type="NCBI Taxonomy" id="2585199"/>
    <lineage>
        <taxon>Bacteria</taxon>
        <taxon>Bacillati</taxon>
        <taxon>Actinomycetota</taxon>
        <taxon>Actinomycetes</taxon>
        <taxon>Mycobacteriales</taxon>
        <taxon>Nocardiaceae</taxon>
        <taxon>Nocardia</taxon>
    </lineage>
</organism>
<dbReference type="AlphaFoldDB" id="A0A7K0E087"/>
<accession>A0A7K0E087</accession>
<name>A0A7K0E087_9NOCA</name>
<gene>
    <name evidence="1" type="ORF">NRB56_68260</name>
</gene>